<evidence type="ECO:0000313" key="5">
    <source>
        <dbReference type="EMBL" id="KAF7502460.1"/>
    </source>
</evidence>
<dbReference type="PRINTS" id="PR01415">
    <property type="entry name" value="ANKYRIN"/>
</dbReference>
<protein>
    <recommendedName>
        <fullName evidence="7">Ankyrin</fullName>
    </recommendedName>
</protein>
<dbReference type="Pfam" id="PF00023">
    <property type="entry name" value="Ank"/>
    <property type="match status" value="1"/>
</dbReference>
<evidence type="ECO:0000256" key="4">
    <source>
        <dbReference type="SAM" id="MobiDB-lite"/>
    </source>
</evidence>
<feature type="compositionally biased region" description="Basic and acidic residues" evidence="4">
    <location>
        <begin position="295"/>
        <end position="308"/>
    </location>
</feature>
<dbReference type="PANTHER" id="PTHR24180:SF45">
    <property type="entry name" value="POLY [ADP-RIBOSE] POLYMERASE TANKYRASE"/>
    <property type="match status" value="1"/>
</dbReference>
<feature type="repeat" description="ANK" evidence="3">
    <location>
        <begin position="179"/>
        <end position="211"/>
    </location>
</feature>
<feature type="repeat" description="ANK" evidence="3">
    <location>
        <begin position="92"/>
        <end position="112"/>
    </location>
</feature>
<dbReference type="PROSITE" id="PS50088">
    <property type="entry name" value="ANK_REPEAT"/>
    <property type="match status" value="3"/>
</dbReference>
<dbReference type="Gene3D" id="1.25.40.20">
    <property type="entry name" value="Ankyrin repeat-containing domain"/>
    <property type="match status" value="1"/>
</dbReference>
<dbReference type="AlphaFoldDB" id="A0A8H7AC04"/>
<dbReference type="SUPFAM" id="SSF48403">
    <property type="entry name" value="Ankyrin repeat"/>
    <property type="match status" value="1"/>
</dbReference>
<gene>
    <name evidence="5" type="ORF">GJ744_005788</name>
</gene>
<evidence type="ECO:0000256" key="2">
    <source>
        <dbReference type="ARBA" id="ARBA00023043"/>
    </source>
</evidence>
<evidence type="ECO:0000256" key="1">
    <source>
        <dbReference type="ARBA" id="ARBA00022737"/>
    </source>
</evidence>
<dbReference type="Proteomes" id="UP000606974">
    <property type="component" value="Unassembled WGS sequence"/>
</dbReference>
<feature type="repeat" description="ANK" evidence="3">
    <location>
        <begin position="41"/>
        <end position="73"/>
    </location>
</feature>
<dbReference type="Pfam" id="PF12796">
    <property type="entry name" value="Ank_2"/>
    <property type="match status" value="2"/>
</dbReference>
<organism evidence="5 6">
    <name type="scientific">Endocarpon pusillum</name>
    <dbReference type="NCBI Taxonomy" id="364733"/>
    <lineage>
        <taxon>Eukaryota</taxon>
        <taxon>Fungi</taxon>
        <taxon>Dikarya</taxon>
        <taxon>Ascomycota</taxon>
        <taxon>Pezizomycotina</taxon>
        <taxon>Eurotiomycetes</taxon>
        <taxon>Chaetothyriomycetidae</taxon>
        <taxon>Verrucariales</taxon>
        <taxon>Verrucariaceae</taxon>
        <taxon>Endocarpon</taxon>
    </lineage>
</organism>
<dbReference type="InterPro" id="IPR051637">
    <property type="entry name" value="Ank_repeat_dom-contain_49"/>
</dbReference>
<name>A0A8H7AC04_9EURO</name>
<dbReference type="PANTHER" id="PTHR24180">
    <property type="entry name" value="CYCLIN-DEPENDENT KINASE INHIBITOR 2C-RELATED"/>
    <property type="match status" value="1"/>
</dbReference>
<feature type="region of interest" description="Disordered" evidence="4">
    <location>
        <begin position="252"/>
        <end position="308"/>
    </location>
</feature>
<dbReference type="PROSITE" id="PS50297">
    <property type="entry name" value="ANK_REP_REGION"/>
    <property type="match status" value="3"/>
</dbReference>
<comment type="caution">
    <text evidence="5">The sequence shown here is derived from an EMBL/GenBank/DDBJ whole genome shotgun (WGS) entry which is preliminary data.</text>
</comment>
<proteinExistence type="predicted"/>
<dbReference type="InterPro" id="IPR002110">
    <property type="entry name" value="Ankyrin_rpt"/>
</dbReference>
<keyword evidence="6" id="KW-1185">Reference proteome</keyword>
<evidence type="ECO:0000256" key="3">
    <source>
        <dbReference type="PROSITE-ProRule" id="PRU00023"/>
    </source>
</evidence>
<accession>A0A8H7AC04</accession>
<evidence type="ECO:0000313" key="6">
    <source>
        <dbReference type="Proteomes" id="UP000606974"/>
    </source>
</evidence>
<dbReference type="EMBL" id="JAACFV010000250">
    <property type="protein sequence ID" value="KAF7502460.1"/>
    <property type="molecule type" value="Genomic_DNA"/>
</dbReference>
<dbReference type="InterPro" id="IPR036770">
    <property type="entry name" value="Ankyrin_rpt-contain_sf"/>
</dbReference>
<evidence type="ECO:0008006" key="7">
    <source>
        <dbReference type="Google" id="ProtNLM"/>
    </source>
</evidence>
<keyword evidence="1" id="KW-0677">Repeat</keyword>
<keyword evidence="2 3" id="KW-0040">ANK repeat</keyword>
<reference evidence="5" key="1">
    <citation type="submission" date="2020-02" db="EMBL/GenBank/DDBJ databases">
        <authorList>
            <person name="Palmer J.M."/>
        </authorList>
    </citation>
    <scope>NUCLEOTIDE SEQUENCE</scope>
    <source>
        <strain evidence="5">EPUS1.4</strain>
        <tissue evidence="5">Thallus</tissue>
    </source>
</reference>
<sequence length="308" mass="33510">MTMVDVTIRLRRAIAQSDSVLFKRILKNNPSYLQNPDFSNKSNTSLHLAAQHGCLEIAEYLISLGHDASGPATTGLISWHSVTTLGPSYNTDGDTPLHLAASHSQTEVVELLCSHFPSTINHANNEGATPLHLASRAHPPPSALTSTHPVKISSKAAEDSSTVESLLAHNADVHARDSNGNGCLHYASTWGNRKAVQALIQAGADPLQRNNQGWTPQSYSMTVQAEVYYKNLVAEWEKRRAEEVIRLKERRGKGGGGLRLVSDDGDHHQGNVSDGDEARARAESMDSIASSTPGDEFHVSLRRNDTWK</sequence>
<dbReference type="SMART" id="SM00248">
    <property type="entry name" value="ANK"/>
    <property type="match status" value="4"/>
</dbReference>
<dbReference type="OrthoDB" id="20872at2759"/>